<keyword evidence="3" id="KW-0732">Signal</keyword>
<accession>A0A9Y3S9B9</accession>
<feature type="chain" id="PRO_5041355858" evidence="3">
    <location>
        <begin position="22"/>
        <end position="372"/>
    </location>
</feature>
<dbReference type="RefSeq" id="XP_005753020.1">
    <property type="nucleotide sequence ID" value="XM_005752963.2"/>
</dbReference>
<evidence type="ECO:0000256" key="2">
    <source>
        <dbReference type="SAM" id="MobiDB-lite"/>
    </source>
</evidence>
<organism evidence="4 5">
    <name type="scientific">Pundamilia nyererei</name>
    <dbReference type="NCBI Taxonomy" id="303518"/>
    <lineage>
        <taxon>Eukaryota</taxon>
        <taxon>Metazoa</taxon>
        <taxon>Chordata</taxon>
        <taxon>Craniata</taxon>
        <taxon>Vertebrata</taxon>
        <taxon>Euteleostomi</taxon>
        <taxon>Actinopterygii</taxon>
        <taxon>Neopterygii</taxon>
        <taxon>Teleostei</taxon>
        <taxon>Neoteleostei</taxon>
        <taxon>Acanthomorphata</taxon>
        <taxon>Ovalentaria</taxon>
        <taxon>Cichlomorphae</taxon>
        <taxon>Cichliformes</taxon>
        <taxon>Cichlidae</taxon>
        <taxon>African cichlids</taxon>
        <taxon>Pseudocrenilabrinae</taxon>
        <taxon>Haplochromini</taxon>
        <taxon>Pundamilia</taxon>
    </lineage>
</organism>
<dbReference type="InterPro" id="IPR042337">
    <property type="entry name" value="GSE1"/>
</dbReference>
<evidence type="ECO:0000256" key="1">
    <source>
        <dbReference type="SAM" id="Coils"/>
    </source>
</evidence>
<gene>
    <name evidence="5" type="primary">LOC102192675</name>
</gene>
<keyword evidence="4" id="KW-1185">Reference proteome</keyword>
<dbReference type="AlphaFoldDB" id="A0A9Y3S9B9"/>
<feature type="compositionally biased region" description="Acidic residues" evidence="2">
    <location>
        <begin position="255"/>
        <end position="271"/>
    </location>
</feature>
<reference evidence="5" key="1">
    <citation type="submission" date="2025-08" db="UniProtKB">
        <authorList>
            <consortium name="RefSeq"/>
        </authorList>
    </citation>
    <scope>IDENTIFICATION</scope>
</reference>
<dbReference type="GeneID" id="102192675"/>
<feature type="compositionally biased region" description="Low complexity" evidence="2">
    <location>
        <begin position="120"/>
        <end position="133"/>
    </location>
</feature>
<feature type="compositionally biased region" description="Polar residues" evidence="2">
    <location>
        <begin position="165"/>
        <end position="174"/>
    </location>
</feature>
<evidence type="ECO:0000256" key="3">
    <source>
        <dbReference type="SAM" id="SignalP"/>
    </source>
</evidence>
<feature type="compositionally biased region" description="Low complexity" evidence="2">
    <location>
        <begin position="213"/>
        <end position="226"/>
    </location>
</feature>
<evidence type="ECO:0000313" key="4">
    <source>
        <dbReference type="Proteomes" id="UP000695023"/>
    </source>
</evidence>
<proteinExistence type="predicted"/>
<keyword evidence="1" id="KW-0175">Coiled coil</keyword>
<feature type="signal peptide" evidence="3">
    <location>
        <begin position="1"/>
        <end position="21"/>
    </location>
</feature>
<feature type="compositionally biased region" description="Basic and acidic residues" evidence="2">
    <location>
        <begin position="243"/>
        <end position="254"/>
    </location>
</feature>
<evidence type="ECO:0000313" key="5">
    <source>
        <dbReference type="RefSeq" id="XP_005753020.1"/>
    </source>
</evidence>
<feature type="region of interest" description="Disordered" evidence="2">
    <location>
        <begin position="44"/>
        <end position="273"/>
    </location>
</feature>
<feature type="compositionally biased region" description="Polar residues" evidence="2">
    <location>
        <begin position="52"/>
        <end position="64"/>
    </location>
</feature>
<feature type="coiled-coil region" evidence="1">
    <location>
        <begin position="290"/>
        <end position="345"/>
    </location>
</feature>
<dbReference type="Proteomes" id="UP000695023">
    <property type="component" value="Unplaced"/>
</dbReference>
<feature type="compositionally biased region" description="Polar residues" evidence="2">
    <location>
        <begin position="185"/>
        <end position="196"/>
    </location>
</feature>
<protein>
    <submittedName>
        <fullName evidence="5">Genetic suppressor element 1</fullName>
    </submittedName>
</protein>
<name>A0A9Y3S9B9_9CICH</name>
<sequence length="372" mass="42095">MCVLFFFNLFFNFIFFPVLDNERVVELLQAIKEKTVTLDTIRHAPHPLCKSPPTQISNPAFSQPPSEPEEHHSVRPRSPSSHCPTSPNGHPKPLGDTLRPKAPPSPAVYPDKARGPSEGPISKRSSSLLNSLRPPLPLQAKEGHHSINGRTQPRDFAPEEFAQQFHESVLQSTLQKHKGGAAGVSESSHLQESSVHYNIPELQGPPGRPPQPHSQSHSTPQSFPHPLLHSHPQPNGQHLSMPQHREASGMREDMSGPEDSEEEDEEEEEEASVFKWQGIESIFEAYQEYVEEQTLERQVLQSQCRRLEAQNYNLSLTAEQLSHTMGELMSQRQKLAVEREKLQAEMEHFRKCLTLPQTHWPRAGHYKGYPPR</sequence>
<dbReference type="PANTHER" id="PTHR17608">
    <property type="entry name" value="GENETIC SUPPRESSOR ELEMENT 1"/>
    <property type="match status" value="1"/>
</dbReference>
<dbReference type="PANTHER" id="PTHR17608:SF4">
    <property type="entry name" value="GENETIC SUPPRESSOR ELEMENT 1"/>
    <property type="match status" value="1"/>
</dbReference>